<dbReference type="InterPro" id="IPR053077">
    <property type="entry name" value="MARVEL_domain_protein_3"/>
</dbReference>
<feature type="transmembrane region" description="Helical" evidence="7">
    <location>
        <begin position="188"/>
        <end position="209"/>
    </location>
</feature>
<dbReference type="PANTHER" id="PTHR34609:SF17">
    <property type="entry name" value="GEO08273P1-RELATED"/>
    <property type="match status" value="1"/>
</dbReference>
<feature type="compositionally biased region" description="Basic and acidic residues" evidence="6">
    <location>
        <begin position="59"/>
        <end position="81"/>
    </location>
</feature>
<sequence length="320" mass="37127">MPEPDRHHRRDDHRHKSREREQSHYTRDDERETENYYEKRNRTGEERNYGNDKSNTKRNYPEKDRGAYTHPDRHNYDSHHDQGHHRQYLESPVSSYNQYDPEHREALHNIRYLGTGRGICQAMEVFLNMLIIICAGVSHSTKGEYRDIASLGGLYEYHYGGASAFTGAEAERVKQLDRQFYQLKLPPYIFSMACGGALMVYALLMLALGIFRVPYRWPLTLLVEAILNGLIGLGYIPAVAFYFIKLQETYNHPICKEREEMYKSKGHRGFECSLHGADVAGGLFGVMGVILFPLGAVLAIRAFRTVRERKKQQELENNHL</sequence>
<reference evidence="9" key="1">
    <citation type="submission" date="2020-10" db="EMBL/GenBank/DDBJ databases">
        <title>Chromosome-scale genome assembly of the Allis shad, Alosa alosa.</title>
        <authorList>
            <person name="Margot Z."/>
            <person name="Christophe K."/>
            <person name="Cabau C."/>
            <person name="Louis A."/>
            <person name="Berthelot C."/>
            <person name="Parey E."/>
            <person name="Roest Crollius H."/>
            <person name="Montfort J."/>
            <person name="Robinson-Rechavi M."/>
            <person name="Bucao C."/>
            <person name="Bouchez O."/>
            <person name="Gislard M."/>
            <person name="Lluch J."/>
            <person name="Milhes M."/>
            <person name="Lampietro C."/>
            <person name="Lopez Roques C."/>
            <person name="Donnadieu C."/>
            <person name="Braasch I."/>
            <person name="Desvignes T."/>
            <person name="Postlethwait J."/>
            <person name="Bobe J."/>
            <person name="Guiguen Y."/>
        </authorList>
    </citation>
    <scope>NUCLEOTIDE SEQUENCE</scope>
    <source>
        <strain evidence="9">M-15738</strain>
        <tissue evidence="9">Blood</tissue>
    </source>
</reference>
<proteinExistence type="predicted"/>
<dbReference type="PANTHER" id="PTHR34609">
    <property type="entry name" value="GEO08273P1-RELATED"/>
    <property type="match status" value="1"/>
</dbReference>
<evidence type="ECO:0000259" key="8">
    <source>
        <dbReference type="PROSITE" id="PS51225"/>
    </source>
</evidence>
<dbReference type="InterPro" id="IPR008253">
    <property type="entry name" value="Marvel"/>
</dbReference>
<protein>
    <recommendedName>
        <fullName evidence="8">MARVEL domain-containing protein</fullName>
    </recommendedName>
</protein>
<evidence type="ECO:0000256" key="1">
    <source>
        <dbReference type="ARBA" id="ARBA00004141"/>
    </source>
</evidence>
<accession>A0AAV6GB12</accession>
<dbReference type="PROSITE" id="PS51225">
    <property type="entry name" value="MARVEL"/>
    <property type="match status" value="1"/>
</dbReference>
<dbReference type="AlphaFoldDB" id="A0AAV6GB12"/>
<evidence type="ECO:0000256" key="3">
    <source>
        <dbReference type="ARBA" id="ARBA00022989"/>
    </source>
</evidence>
<feature type="compositionally biased region" description="Basic residues" evidence="6">
    <location>
        <begin position="7"/>
        <end position="17"/>
    </location>
</feature>
<keyword evidence="4 5" id="KW-0472">Membrane</keyword>
<evidence type="ECO:0000256" key="7">
    <source>
        <dbReference type="SAM" id="Phobius"/>
    </source>
</evidence>
<dbReference type="Proteomes" id="UP000823561">
    <property type="component" value="Chromosome 14"/>
</dbReference>
<keyword evidence="3 7" id="KW-1133">Transmembrane helix</keyword>
<feature type="domain" description="MARVEL" evidence="8">
    <location>
        <begin position="112"/>
        <end position="304"/>
    </location>
</feature>
<evidence type="ECO:0000313" key="9">
    <source>
        <dbReference type="EMBL" id="KAG5270695.1"/>
    </source>
</evidence>
<feature type="transmembrane region" description="Helical" evidence="7">
    <location>
        <begin position="283"/>
        <end position="303"/>
    </location>
</feature>
<feature type="compositionally biased region" description="Basic and acidic residues" evidence="6">
    <location>
        <begin position="18"/>
        <end position="50"/>
    </location>
</feature>
<gene>
    <name evidence="9" type="ORF">AALO_G00195490</name>
</gene>
<evidence type="ECO:0000313" key="10">
    <source>
        <dbReference type="Proteomes" id="UP000823561"/>
    </source>
</evidence>
<evidence type="ECO:0000256" key="2">
    <source>
        <dbReference type="ARBA" id="ARBA00022692"/>
    </source>
</evidence>
<feature type="transmembrane region" description="Helical" evidence="7">
    <location>
        <begin position="221"/>
        <end position="244"/>
    </location>
</feature>
<evidence type="ECO:0000256" key="6">
    <source>
        <dbReference type="SAM" id="MobiDB-lite"/>
    </source>
</evidence>
<organism evidence="9 10">
    <name type="scientific">Alosa alosa</name>
    <name type="common">allis shad</name>
    <dbReference type="NCBI Taxonomy" id="278164"/>
    <lineage>
        <taxon>Eukaryota</taxon>
        <taxon>Metazoa</taxon>
        <taxon>Chordata</taxon>
        <taxon>Craniata</taxon>
        <taxon>Vertebrata</taxon>
        <taxon>Euteleostomi</taxon>
        <taxon>Actinopterygii</taxon>
        <taxon>Neopterygii</taxon>
        <taxon>Teleostei</taxon>
        <taxon>Clupei</taxon>
        <taxon>Clupeiformes</taxon>
        <taxon>Clupeoidei</taxon>
        <taxon>Clupeidae</taxon>
        <taxon>Alosa</taxon>
    </lineage>
</organism>
<comment type="caution">
    <text evidence="9">The sequence shown here is derived from an EMBL/GenBank/DDBJ whole genome shotgun (WGS) entry which is preliminary data.</text>
</comment>
<evidence type="ECO:0000256" key="4">
    <source>
        <dbReference type="ARBA" id="ARBA00023136"/>
    </source>
</evidence>
<comment type="subcellular location">
    <subcellularLocation>
        <location evidence="1">Membrane</location>
        <topology evidence="1">Multi-pass membrane protein</topology>
    </subcellularLocation>
</comment>
<name>A0AAV6GB12_9TELE</name>
<evidence type="ECO:0000256" key="5">
    <source>
        <dbReference type="PROSITE-ProRule" id="PRU00581"/>
    </source>
</evidence>
<feature type="region of interest" description="Disordered" evidence="6">
    <location>
        <begin position="1"/>
        <end position="87"/>
    </location>
</feature>
<dbReference type="EMBL" id="JADWDJ010000014">
    <property type="protein sequence ID" value="KAG5270695.1"/>
    <property type="molecule type" value="Genomic_DNA"/>
</dbReference>
<keyword evidence="2 5" id="KW-0812">Transmembrane</keyword>
<keyword evidence="10" id="KW-1185">Reference proteome</keyword>
<dbReference type="GO" id="GO:0016020">
    <property type="term" value="C:membrane"/>
    <property type="evidence" value="ECO:0007669"/>
    <property type="project" value="UniProtKB-SubCell"/>
</dbReference>